<evidence type="ECO:0000313" key="10">
    <source>
        <dbReference type="Proteomes" id="UP000635996"/>
    </source>
</evidence>
<feature type="DNA-binding region" description="OmpR/PhoB-type" evidence="6">
    <location>
        <begin position="1"/>
        <end position="91"/>
    </location>
</feature>
<dbReference type="InterPro" id="IPR027417">
    <property type="entry name" value="P-loop_NTPase"/>
</dbReference>
<dbReference type="Pfam" id="PF00931">
    <property type="entry name" value="NB-ARC"/>
    <property type="match status" value="1"/>
</dbReference>
<dbReference type="InterPro" id="IPR002182">
    <property type="entry name" value="NB-ARC"/>
</dbReference>
<protein>
    <submittedName>
        <fullName evidence="9">AfsR family transcriptional regulator</fullName>
    </submittedName>
</protein>
<gene>
    <name evidence="9" type="ORF">HCJ95_16765</name>
</gene>
<dbReference type="EMBL" id="JAATEL010000017">
    <property type="protein sequence ID" value="NJP15895.1"/>
    <property type="molecule type" value="Genomic_DNA"/>
</dbReference>
<feature type="region of interest" description="Disordered" evidence="7">
    <location>
        <begin position="262"/>
        <end position="282"/>
    </location>
</feature>
<dbReference type="PANTHER" id="PTHR35807">
    <property type="entry name" value="TRANSCRIPTIONAL REGULATOR REDD-RELATED"/>
    <property type="match status" value="1"/>
</dbReference>
<dbReference type="InterPro" id="IPR001867">
    <property type="entry name" value="OmpR/PhoB-type_DNA-bd"/>
</dbReference>
<proteinExistence type="inferred from homology"/>
<dbReference type="InterPro" id="IPR051677">
    <property type="entry name" value="AfsR-DnrI-RedD_regulator"/>
</dbReference>
<feature type="compositionally biased region" description="Pro residues" evidence="7">
    <location>
        <begin position="658"/>
        <end position="678"/>
    </location>
</feature>
<keyword evidence="5" id="KW-0804">Transcription</keyword>
<dbReference type="SUPFAM" id="SSF48452">
    <property type="entry name" value="TPR-like"/>
    <property type="match status" value="1"/>
</dbReference>
<evidence type="ECO:0000256" key="5">
    <source>
        <dbReference type="ARBA" id="ARBA00023163"/>
    </source>
</evidence>
<dbReference type="PANTHER" id="PTHR35807:SF1">
    <property type="entry name" value="TRANSCRIPTIONAL REGULATOR REDD"/>
    <property type="match status" value="1"/>
</dbReference>
<dbReference type="SUPFAM" id="SSF52540">
    <property type="entry name" value="P-loop containing nucleoside triphosphate hydrolases"/>
    <property type="match status" value="1"/>
</dbReference>
<evidence type="ECO:0000256" key="4">
    <source>
        <dbReference type="ARBA" id="ARBA00023125"/>
    </source>
</evidence>
<dbReference type="SUPFAM" id="SSF46894">
    <property type="entry name" value="C-terminal effector domain of the bipartite response regulators"/>
    <property type="match status" value="1"/>
</dbReference>
<dbReference type="InterPro" id="IPR011990">
    <property type="entry name" value="TPR-like_helical_dom_sf"/>
</dbReference>
<comment type="caution">
    <text evidence="9">The sequence shown here is derived from an EMBL/GenBank/DDBJ whole genome shotgun (WGS) entry which is preliminary data.</text>
</comment>
<keyword evidence="3" id="KW-0805">Transcription regulation</keyword>
<dbReference type="Gene3D" id="1.25.40.10">
    <property type="entry name" value="Tetratricopeptide repeat domain"/>
    <property type="match status" value="1"/>
</dbReference>
<dbReference type="RefSeq" id="WP_168131856.1">
    <property type="nucleotide sequence ID" value="NZ_BMVZ01000011.1"/>
</dbReference>
<feature type="domain" description="OmpR/PhoB-type" evidence="8">
    <location>
        <begin position="1"/>
        <end position="91"/>
    </location>
</feature>
<evidence type="ECO:0000313" key="9">
    <source>
        <dbReference type="EMBL" id="NJP15895.1"/>
    </source>
</evidence>
<keyword evidence="10" id="KW-1185">Reference proteome</keyword>
<dbReference type="Gene3D" id="3.40.50.300">
    <property type="entry name" value="P-loop containing nucleotide triphosphate hydrolases"/>
    <property type="match status" value="1"/>
</dbReference>
<dbReference type="PROSITE" id="PS51755">
    <property type="entry name" value="OMPR_PHOB"/>
    <property type="match status" value="1"/>
</dbReference>
<evidence type="ECO:0000256" key="3">
    <source>
        <dbReference type="ARBA" id="ARBA00023015"/>
    </source>
</evidence>
<evidence type="ECO:0000256" key="6">
    <source>
        <dbReference type="PROSITE-ProRule" id="PRU01091"/>
    </source>
</evidence>
<dbReference type="InterPro" id="IPR005158">
    <property type="entry name" value="BTAD"/>
</dbReference>
<dbReference type="SMART" id="SM00862">
    <property type="entry name" value="Trans_reg_C"/>
    <property type="match status" value="1"/>
</dbReference>
<dbReference type="InterPro" id="IPR016032">
    <property type="entry name" value="Sig_transdc_resp-reg_C-effctor"/>
</dbReference>
<dbReference type="Pfam" id="PF00486">
    <property type="entry name" value="Trans_reg_C"/>
    <property type="match status" value="1"/>
</dbReference>
<dbReference type="CDD" id="cd15831">
    <property type="entry name" value="BTAD"/>
    <property type="match status" value="1"/>
</dbReference>
<evidence type="ECO:0000256" key="7">
    <source>
        <dbReference type="SAM" id="MobiDB-lite"/>
    </source>
</evidence>
<feature type="region of interest" description="Disordered" evidence="7">
    <location>
        <begin position="653"/>
        <end position="678"/>
    </location>
</feature>
<comment type="similarity">
    <text evidence="1">Belongs to the AfsR/DnrI/RedD regulatory family.</text>
</comment>
<dbReference type="Gene3D" id="1.10.10.10">
    <property type="entry name" value="Winged helix-like DNA-binding domain superfamily/Winged helix DNA-binding domain"/>
    <property type="match status" value="1"/>
</dbReference>
<evidence type="ECO:0000256" key="1">
    <source>
        <dbReference type="ARBA" id="ARBA00005820"/>
    </source>
</evidence>
<dbReference type="Proteomes" id="UP000635996">
    <property type="component" value="Unassembled WGS sequence"/>
</dbReference>
<sequence>MEFLVLGALETRHSGEPVRVRGMRQQKLLALLLLHANRVVPVDVLVDELWEDPPTSARPQVHNAIRDLRRILSADEETSLVTMDVGYRLVVPDDAVDAHRFTARVRAARTAEYEGRCADAIRSLQSAVDLWRGEAFAGIQCPSVASAAVKLNEQRLTVLEDLMALRLRIGETSSLVGELRALLAQFPLRDSLRGSLMLALYRSGRQADALAVYDEGRRFLADTLGLEPSSRLRTLHAEILADSPVARGQTPADEAVRALVGSARSTTGLPPSGRAPAADTGVPLPHAAVRASHPAGRNDLPHDLPDFTGRETELTTLLGLAGQEHGTTPLVITVDGMGGVGKTALAVRVAHRVTDRYPDGQYYVALHGHRADRPPLPPEQALAALLQAAGVPPEAHPRTLEERSALWRSRLAGRRCLLVLDDAVGTAQVAPLLPGTGGSLVLVTSRRKLTALDGAVPQWLDVLPPADAAALFTRIVGERRAAREPDQVARAVELCGHLPLAVRIAACRLRGRPAWRIADLVDRLAGAARRARFLQTADRDVMSVLRASFRHLDPALRRFSRLISRHPAPVCDVDEAAALTGLPVGDVEHHFDVLLEHNLVREEAPARFLLHTLLRDCARDLRAGDAGGEQADGTHGHAAVEHERARWAGVGAAQPGRVPAPPTPESAVSAPPPAAVTV</sequence>
<organism evidence="9 10">
    <name type="scientific">Streptomyces thermoviolaceus subsp. thermoviolaceus</name>
    <dbReference type="NCBI Taxonomy" id="66860"/>
    <lineage>
        <taxon>Bacteria</taxon>
        <taxon>Bacillati</taxon>
        <taxon>Actinomycetota</taxon>
        <taxon>Actinomycetes</taxon>
        <taxon>Kitasatosporales</taxon>
        <taxon>Streptomycetaceae</taxon>
        <taxon>Streptomyces</taxon>
    </lineage>
</organism>
<evidence type="ECO:0000259" key="8">
    <source>
        <dbReference type="PROSITE" id="PS51755"/>
    </source>
</evidence>
<dbReference type="Pfam" id="PF03704">
    <property type="entry name" value="BTAD"/>
    <property type="match status" value="1"/>
</dbReference>
<dbReference type="PRINTS" id="PR00364">
    <property type="entry name" value="DISEASERSIST"/>
</dbReference>
<dbReference type="InterPro" id="IPR036388">
    <property type="entry name" value="WH-like_DNA-bd_sf"/>
</dbReference>
<reference evidence="9 10" key="1">
    <citation type="submission" date="2020-03" db="EMBL/GenBank/DDBJ databases">
        <title>WGS of actinomycetes isolated from Thailand.</title>
        <authorList>
            <person name="Thawai C."/>
        </authorList>
    </citation>
    <scope>NUCLEOTIDE SEQUENCE [LARGE SCALE GENOMIC DNA]</scope>
    <source>
        <strain evidence="9 10">NBRC 13905</strain>
    </source>
</reference>
<keyword evidence="2" id="KW-0902">Two-component regulatory system</keyword>
<dbReference type="SMART" id="SM01043">
    <property type="entry name" value="BTAD"/>
    <property type="match status" value="1"/>
</dbReference>
<name>A0ABX0YTG6_STRTL</name>
<evidence type="ECO:0000256" key="2">
    <source>
        <dbReference type="ARBA" id="ARBA00023012"/>
    </source>
</evidence>
<keyword evidence="4 6" id="KW-0238">DNA-binding</keyword>
<accession>A0ABX0YTG6</accession>